<proteinExistence type="predicted"/>
<comment type="caution">
    <text evidence="1">The sequence shown here is derived from an EMBL/GenBank/DDBJ whole genome shotgun (WGS) entry which is preliminary data.</text>
</comment>
<dbReference type="EMBL" id="JBHRYO010000002">
    <property type="protein sequence ID" value="MFC3758099.1"/>
    <property type="molecule type" value="Genomic_DNA"/>
</dbReference>
<evidence type="ECO:0000313" key="2">
    <source>
        <dbReference type="Proteomes" id="UP001595735"/>
    </source>
</evidence>
<sequence length="126" mass="14812">MSELEKYKRLVLGRKLSNLFFTKQDGPYDYRPGISPAYYFSTVMELDDTVKLHFGNDFITDWISKEPLFMVTNRNWALPKELVFKGQKIIDLTIGEEEQLVFHLENGITIMHTIDYGDQLFIKNIK</sequence>
<protein>
    <submittedName>
        <fullName evidence="1">Uncharacterized protein</fullName>
    </submittedName>
</protein>
<accession>A0ABV7Y150</accession>
<name>A0ABV7Y150_9FLAO</name>
<reference evidence="2" key="1">
    <citation type="journal article" date="2019" name="Int. J. Syst. Evol. Microbiol.">
        <title>The Global Catalogue of Microorganisms (GCM) 10K type strain sequencing project: providing services to taxonomists for standard genome sequencing and annotation.</title>
        <authorList>
            <consortium name="The Broad Institute Genomics Platform"/>
            <consortium name="The Broad Institute Genome Sequencing Center for Infectious Disease"/>
            <person name="Wu L."/>
            <person name="Ma J."/>
        </authorList>
    </citation>
    <scope>NUCLEOTIDE SEQUENCE [LARGE SCALE GENOMIC DNA]</scope>
    <source>
        <strain evidence="2">CECT 7798</strain>
    </source>
</reference>
<keyword evidence="2" id="KW-1185">Reference proteome</keyword>
<evidence type="ECO:0000313" key="1">
    <source>
        <dbReference type="EMBL" id="MFC3758099.1"/>
    </source>
</evidence>
<organism evidence="1 2">
    <name type="scientific">Chryseobacterium tructae</name>
    <dbReference type="NCBI Taxonomy" id="1037380"/>
    <lineage>
        <taxon>Bacteria</taxon>
        <taxon>Pseudomonadati</taxon>
        <taxon>Bacteroidota</taxon>
        <taxon>Flavobacteriia</taxon>
        <taxon>Flavobacteriales</taxon>
        <taxon>Weeksellaceae</taxon>
        <taxon>Chryseobacterium group</taxon>
        <taxon>Chryseobacterium</taxon>
    </lineage>
</organism>
<dbReference type="RefSeq" id="WP_290299774.1">
    <property type="nucleotide sequence ID" value="NZ_JAUFQR010000001.1"/>
</dbReference>
<gene>
    <name evidence="1" type="ORF">ACFONJ_19150</name>
</gene>
<dbReference type="Proteomes" id="UP001595735">
    <property type="component" value="Unassembled WGS sequence"/>
</dbReference>